<keyword evidence="2" id="KW-1185">Reference proteome</keyword>
<name>A0ACC0HYT9_9ERIC</name>
<gene>
    <name evidence="1" type="ORF">LOK49_LG04G01257</name>
</gene>
<reference evidence="1 2" key="1">
    <citation type="journal article" date="2022" name="Plant J.">
        <title>Chromosome-level genome of Camellia lanceoleosa provides a valuable resource for understanding genome evolution and self-incompatibility.</title>
        <authorList>
            <person name="Gong W."/>
            <person name="Xiao S."/>
            <person name="Wang L."/>
            <person name="Liao Z."/>
            <person name="Chang Y."/>
            <person name="Mo W."/>
            <person name="Hu G."/>
            <person name="Li W."/>
            <person name="Zhao G."/>
            <person name="Zhu H."/>
            <person name="Hu X."/>
            <person name="Ji K."/>
            <person name="Xiang X."/>
            <person name="Song Q."/>
            <person name="Yuan D."/>
            <person name="Jin S."/>
            <person name="Zhang L."/>
        </authorList>
    </citation>
    <scope>NUCLEOTIDE SEQUENCE [LARGE SCALE GENOMIC DNA]</scope>
    <source>
        <strain evidence="1">SQ_2022a</strain>
    </source>
</reference>
<proteinExistence type="predicted"/>
<dbReference type="EMBL" id="CM045759">
    <property type="protein sequence ID" value="KAI8018259.1"/>
    <property type="molecule type" value="Genomic_DNA"/>
</dbReference>
<evidence type="ECO:0000313" key="2">
    <source>
        <dbReference type="Proteomes" id="UP001060215"/>
    </source>
</evidence>
<feature type="non-terminal residue" evidence="1">
    <location>
        <position position="1"/>
    </location>
</feature>
<evidence type="ECO:0000313" key="1">
    <source>
        <dbReference type="EMBL" id="KAI8018259.1"/>
    </source>
</evidence>
<dbReference type="Proteomes" id="UP001060215">
    <property type="component" value="Chromosome 2"/>
</dbReference>
<organism evidence="1 2">
    <name type="scientific">Camellia lanceoleosa</name>
    <dbReference type="NCBI Taxonomy" id="1840588"/>
    <lineage>
        <taxon>Eukaryota</taxon>
        <taxon>Viridiplantae</taxon>
        <taxon>Streptophyta</taxon>
        <taxon>Embryophyta</taxon>
        <taxon>Tracheophyta</taxon>
        <taxon>Spermatophyta</taxon>
        <taxon>Magnoliopsida</taxon>
        <taxon>eudicotyledons</taxon>
        <taxon>Gunneridae</taxon>
        <taxon>Pentapetalae</taxon>
        <taxon>asterids</taxon>
        <taxon>Ericales</taxon>
        <taxon>Theaceae</taxon>
        <taxon>Camellia</taxon>
    </lineage>
</organism>
<sequence length="107" mass="11944">AEQITGDIQGEEIFSCIVLQSARRDFNAEGKSRSKDFCTFHHRRRRNDPPLGIAENLESCLVRLCFLEAVGEEGANPEFALDFLAKHCQWVVVTLGPNGCIAKHGKE</sequence>
<accession>A0ACC0HYT9</accession>
<feature type="non-terminal residue" evidence="1">
    <location>
        <position position="107"/>
    </location>
</feature>
<comment type="caution">
    <text evidence="1">The sequence shown here is derived from an EMBL/GenBank/DDBJ whole genome shotgun (WGS) entry which is preliminary data.</text>
</comment>
<protein>
    <submittedName>
        <fullName evidence="1">Uncharacterized protein</fullName>
    </submittedName>
</protein>